<evidence type="ECO:0000313" key="13">
    <source>
        <dbReference type="EMBL" id="ACM07150.1"/>
    </source>
</evidence>
<dbReference type="PROSITE" id="PS00595">
    <property type="entry name" value="AA_TRANSFER_CLASS_5"/>
    <property type="match status" value="1"/>
</dbReference>
<dbReference type="PANTHER" id="PTHR11601:SF34">
    <property type="entry name" value="CYSTEINE DESULFURASE"/>
    <property type="match status" value="1"/>
</dbReference>
<dbReference type="InterPro" id="IPR015421">
    <property type="entry name" value="PyrdxlP-dep_Trfase_major"/>
</dbReference>
<dbReference type="GO" id="GO:0051537">
    <property type="term" value="F:2 iron, 2 sulfur cluster binding"/>
    <property type="evidence" value="ECO:0007669"/>
    <property type="project" value="UniProtKB-KW"/>
</dbReference>
<keyword evidence="8" id="KW-0408">Iron</keyword>
<gene>
    <name evidence="13" type="ordered locus">trd_A0109</name>
</gene>
<dbReference type="PANTHER" id="PTHR11601">
    <property type="entry name" value="CYSTEINE DESULFURYLASE FAMILY MEMBER"/>
    <property type="match status" value="1"/>
</dbReference>
<dbReference type="EC" id="2.8.1.7" evidence="3"/>
<dbReference type="InterPro" id="IPR015424">
    <property type="entry name" value="PyrdxlP-dep_Trfase"/>
</dbReference>
<dbReference type="InterPro" id="IPR015422">
    <property type="entry name" value="PyrdxlP-dep_Trfase_small"/>
</dbReference>
<dbReference type="AlphaFoldDB" id="B9L2U5"/>
<dbReference type="Gene3D" id="3.90.1150.10">
    <property type="entry name" value="Aspartate Aminotransferase, domain 1"/>
    <property type="match status" value="1"/>
</dbReference>
<dbReference type="EMBL" id="CP001276">
    <property type="protein sequence ID" value="ACM07150.1"/>
    <property type="molecule type" value="Genomic_DNA"/>
</dbReference>
<dbReference type="KEGG" id="tro:trd_A0109"/>
<keyword evidence="7" id="KW-0663">Pyridoxal phosphate</keyword>
<dbReference type="Proteomes" id="UP000000447">
    <property type="component" value="Plasmid unnamed"/>
</dbReference>
<evidence type="ECO:0000256" key="4">
    <source>
        <dbReference type="ARBA" id="ARBA00022679"/>
    </source>
</evidence>
<evidence type="ECO:0000256" key="9">
    <source>
        <dbReference type="ARBA" id="ARBA00023014"/>
    </source>
</evidence>
<name>B9L2U5_THERP</name>
<keyword evidence="13" id="KW-0614">Plasmid</keyword>
<dbReference type="InterPro" id="IPR000192">
    <property type="entry name" value="Aminotrans_V_dom"/>
</dbReference>
<dbReference type="HOGENOM" id="CLU_003433_0_2_0"/>
<organism evidence="13 14">
    <name type="scientific">Thermomicrobium roseum (strain ATCC 27502 / DSM 5159 / P-2)</name>
    <dbReference type="NCBI Taxonomy" id="309801"/>
    <lineage>
        <taxon>Bacteria</taxon>
        <taxon>Pseudomonadati</taxon>
        <taxon>Thermomicrobiota</taxon>
        <taxon>Thermomicrobia</taxon>
        <taxon>Thermomicrobiales</taxon>
        <taxon>Thermomicrobiaceae</taxon>
        <taxon>Thermomicrobium</taxon>
    </lineage>
</organism>
<evidence type="ECO:0000313" key="14">
    <source>
        <dbReference type="Proteomes" id="UP000000447"/>
    </source>
</evidence>
<dbReference type="Pfam" id="PF00266">
    <property type="entry name" value="Aminotran_5"/>
    <property type="match status" value="1"/>
</dbReference>
<evidence type="ECO:0000256" key="3">
    <source>
        <dbReference type="ARBA" id="ARBA00012239"/>
    </source>
</evidence>
<evidence type="ECO:0000256" key="11">
    <source>
        <dbReference type="RuleBase" id="RU004504"/>
    </source>
</evidence>
<feature type="domain" description="Aminotransferase class V" evidence="12">
    <location>
        <begin position="19"/>
        <end position="380"/>
    </location>
</feature>
<evidence type="ECO:0000256" key="6">
    <source>
        <dbReference type="ARBA" id="ARBA00022723"/>
    </source>
</evidence>
<evidence type="ECO:0000256" key="1">
    <source>
        <dbReference type="ARBA" id="ARBA00001933"/>
    </source>
</evidence>
<dbReference type="SUPFAM" id="SSF53383">
    <property type="entry name" value="PLP-dependent transferases"/>
    <property type="match status" value="1"/>
</dbReference>
<evidence type="ECO:0000256" key="8">
    <source>
        <dbReference type="ARBA" id="ARBA00023004"/>
    </source>
</evidence>
<keyword evidence="9" id="KW-0411">Iron-sulfur</keyword>
<proteinExistence type="inferred from homology"/>
<dbReference type="FunFam" id="3.40.640.10:FF:000003">
    <property type="entry name" value="Cysteine desulfurase IscS"/>
    <property type="match status" value="1"/>
</dbReference>
<dbReference type="Gene3D" id="3.40.640.10">
    <property type="entry name" value="Type I PLP-dependent aspartate aminotransferase-like (Major domain)"/>
    <property type="match status" value="1"/>
</dbReference>
<evidence type="ECO:0000256" key="2">
    <source>
        <dbReference type="ARBA" id="ARBA00006490"/>
    </source>
</evidence>
<accession>B9L2U5</accession>
<comment type="similarity">
    <text evidence="2">Belongs to the class-V pyridoxal-phosphate-dependent aminotransferase family. NifS/IscS subfamily.</text>
</comment>
<evidence type="ECO:0000256" key="5">
    <source>
        <dbReference type="ARBA" id="ARBA00022714"/>
    </source>
</evidence>
<geneLocation type="plasmid" evidence="14">
    <name>Tros</name>
</geneLocation>
<dbReference type="PIRSF" id="PIRSF005572">
    <property type="entry name" value="NifS"/>
    <property type="match status" value="1"/>
</dbReference>
<protein>
    <recommendedName>
        <fullName evidence="3">cysteine desulfurase</fullName>
        <ecNumber evidence="3">2.8.1.7</ecNumber>
    </recommendedName>
</protein>
<keyword evidence="5" id="KW-0001">2Fe-2S</keyword>
<dbReference type="GO" id="GO:0031071">
    <property type="term" value="F:cysteine desulfurase activity"/>
    <property type="evidence" value="ECO:0007669"/>
    <property type="project" value="UniProtKB-EC"/>
</dbReference>
<dbReference type="InterPro" id="IPR020578">
    <property type="entry name" value="Aminotrans_V_PyrdxlP_BS"/>
</dbReference>
<evidence type="ECO:0000256" key="10">
    <source>
        <dbReference type="ARBA" id="ARBA00050776"/>
    </source>
</evidence>
<dbReference type="eggNOG" id="COG1104">
    <property type="taxonomic scope" value="Bacteria"/>
</dbReference>
<evidence type="ECO:0000256" key="7">
    <source>
        <dbReference type="ARBA" id="ARBA00022898"/>
    </source>
</evidence>
<dbReference type="InterPro" id="IPR016454">
    <property type="entry name" value="Cysteine_dSase"/>
</dbReference>
<comment type="cofactor">
    <cofactor evidence="1 11">
        <name>pyridoxal 5'-phosphate</name>
        <dbReference type="ChEBI" id="CHEBI:597326"/>
    </cofactor>
</comment>
<comment type="catalytic activity">
    <reaction evidence="10">
        <text>(sulfur carrier)-H + L-cysteine = (sulfur carrier)-SH + L-alanine</text>
        <dbReference type="Rhea" id="RHEA:43892"/>
        <dbReference type="Rhea" id="RHEA-COMP:14737"/>
        <dbReference type="Rhea" id="RHEA-COMP:14739"/>
        <dbReference type="ChEBI" id="CHEBI:29917"/>
        <dbReference type="ChEBI" id="CHEBI:35235"/>
        <dbReference type="ChEBI" id="CHEBI:57972"/>
        <dbReference type="ChEBI" id="CHEBI:64428"/>
        <dbReference type="EC" id="2.8.1.7"/>
    </reaction>
</comment>
<keyword evidence="6" id="KW-0479">Metal-binding</keyword>
<keyword evidence="14" id="KW-1185">Reference proteome</keyword>
<evidence type="ECO:0000259" key="12">
    <source>
        <dbReference type="Pfam" id="PF00266"/>
    </source>
</evidence>
<sequence>MGPTDRGRDSANVMSVRPIYLDYHATTPCDPRVVEVMLPYLTGDFGNPASGFHVYGRRAARAVEMAREQVAALIGAQASEIVFTSGATESNNLVLLGLTSSDQSRRRIVTTAVEHKSVLEPCRILHERGFEVVVLPVLPDGTVDLAAAEAAINEETLLVSVQTANNEIGSIQPIAVLAELAHRRGALLHTDAAQAVGKIPFNVEELGIDFASVSAHKLYGPKGIGALYVRSGLRRRLTPLLLGGGQEFNLRPGTLNVPAIVGFGEACRLAREEMPEEARRVAALRDLLESQLANRIPGLRFNGHRTRRLPGNSSITFPKIEADVLIANVPEVALSTGSACSSGTIEPSHVLTAIGLDWEEAHATIRIGIGRFTTREEIERAAHLIAIAWERLVEAGQ</sequence>
<dbReference type="GO" id="GO:0046872">
    <property type="term" value="F:metal ion binding"/>
    <property type="evidence" value="ECO:0007669"/>
    <property type="project" value="UniProtKB-KW"/>
</dbReference>
<keyword evidence="4 13" id="KW-0808">Transferase</keyword>
<reference evidence="13 14" key="1">
    <citation type="journal article" date="2009" name="PLoS ONE">
        <title>Complete genome sequence of the aerobic CO-oxidizing thermophile Thermomicrobium roseum.</title>
        <authorList>
            <person name="Wu D."/>
            <person name="Raymond J."/>
            <person name="Wu M."/>
            <person name="Chatterji S."/>
            <person name="Ren Q."/>
            <person name="Graham J.E."/>
            <person name="Bryant D.A."/>
            <person name="Robb F."/>
            <person name="Colman A."/>
            <person name="Tallon L.J."/>
            <person name="Badger J.H."/>
            <person name="Madupu R."/>
            <person name="Ward N.L."/>
            <person name="Eisen J.A."/>
        </authorList>
    </citation>
    <scope>NUCLEOTIDE SEQUENCE [LARGE SCALE GENOMIC DNA]</scope>
    <source>
        <strain evidence="14">ATCC 27502 / DSM 5159 / P-2</strain>
        <plasmid evidence="13">unnamed</plasmid>
    </source>
</reference>